<evidence type="ECO:0000313" key="4">
    <source>
        <dbReference type="Proteomes" id="UP001403385"/>
    </source>
</evidence>
<dbReference type="InterPro" id="IPR000073">
    <property type="entry name" value="AB_hydrolase_1"/>
</dbReference>
<dbReference type="PANTHER" id="PTHR42977:SF3">
    <property type="entry name" value="AB HYDROLASE-1 DOMAIN-CONTAINING PROTEIN"/>
    <property type="match status" value="1"/>
</dbReference>
<dbReference type="PRINTS" id="PR00412">
    <property type="entry name" value="EPOXHYDRLASE"/>
</dbReference>
<feature type="domain" description="AB hydrolase-1" evidence="2">
    <location>
        <begin position="28"/>
        <end position="269"/>
    </location>
</feature>
<dbReference type="PRINTS" id="PR00111">
    <property type="entry name" value="ABHYDROLASE"/>
</dbReference>
<dbReference type="InterPro" id="IPR000639">
    <property type="entry name" value="Epox_hydrolase-like"/>
</dbReference>
<dbReference type="EMBL" id="JBDKWZ010000011">
    <property type="protein sequence ID" value="MEN7549967.1"/>
    <property type="molecule type" value="Genomic_DNA"/>
</dbReference>
<dbReference type="SUPFAM" id="SSF53474">
    <property type="entry name" value="alpha/beta-Hydrolases"/>
    <property type="match status" value="1"/>
</dbReference>
<dbReference type="GO" id="GO:0004301">
    <property type="term" value="F:epoxide hydrolase activity"/>
    <property type="evidence" value="ECO:0007669"/>
    <property type="project" value="TreeGrafter"/>
</dbReference>
<dbReference type="Gene3D" id="3.40.50.1820">
    <property type="entry name" value="alpha/beta hydrolase"/>
    <property type="match status" value="1"/>
</dbReference>
<keyword evidence="1 3" id="KW-0378">Hydrolase</keyword>
<dbReference type="InterPro" id="IPR029058">
    <property type="entry name" value="AB_hydrolase_fold"/>
</dbReference>
<dbReference type="Proteomes" id="UP001403385">
    <property type="component" value="Unassembled WGS sequence"/>
</dbReference>
<proteinExistence type="predicted"/>
<dbReference type="FunFam" id="3.40.50.1820:FF:000173">
    <property type="entry name" value="Alpha/beta hydrolase"/>
    <property type="match status" value="1"/>
</dbReference>
<evidence type="ECO:0000313" key="3">
    <source>
        <dbReference type="EMBL" id="MEN7549967.1"/>
    </source>
</evidence>
<evidence type="ECO:0000256" key="1">
    <source>
        <dbReference type="ARBA" id="ARBA00022801"/>
    </source>
</evidence>
<protein>
    <submittedName>
        <fullName evidence="3">Alpha/beta hydrolase</fullName>
    </submittedName>
</protein>
<sequence length="286" mass="33290">MTKTKFKFQKVEGLNIFYREAGDPKNKTIVLLHGFPTSSHMYREVLDKLSDEYHLIAPDYPGFGESEYPSPEQFTYSFDHLASIMDKFLESLSLDEYTLMVQDYGAPIGYRIATAHPERVKALIVQNGNAYEEGLGTAWATLKRLWKDRSPENERAALEAFTLEGIKWQYTHGTQNPQAINPDNWNLDFLKISRPGNHKAQLDLFYDYRNNVALYPEWQKYLRVHQPPLLITWGKNDEFFPEAGAEAYKKDVKEIDYHIYDTGHFALEEFGEEIIANIRSFMRNVK</sequence>
<dbReference type="Pfam" id="PF00561">
    <property type="entry name" value="Abhydrolase_1"/>
    <property type="match status" value="1"/>
</dbReference>
<evidence type="ECO:0000259" key="2">
    <source>
        <dbReference type="Pfam" id="PF00561"/>
    </source>
</evidence>
<gene>
    <name evidence="3" type="ORF">AAG747_18725</name>
</gene>
<dbReference type="InterPro" id="IPR051340">
    <property type="entry name" value="Haloalkane_dehalogenase"/>
</dbReference>
<dbReference type="AlphaFoldDB" id="A0AAW9S8Z7"/>
<organism evidence="3 4">
    <name type="scientific">Rapidithrix thailandica</name>
    <dbReference type="NCBI Taxonomy" id="413964"/>
    <lineage>
        <taxon>Bacteria</taxon>
        <taxon>Pseudomonadati</taxon>
        <taxon>Bacteroidota</taxon>
        <taxon>Cytophagia</taxon>
        <taxon>Cytophagales</taxon>
        <taxon>Flammeovirgaceae</taxon>
        <taxon>Rapidithrix</taxon>
    </lineage>
</organism>
<comment type="caution">
    <text evidence="3">The sequence shown here is derived from an EMBL/GenBank/DDBJ whole genome shotgun (WGS) entry which is preliminary data.</text>
</comment>
<accession>A0AAW9S8Z7</accession>
<keyword evidence="4" id="KW-1185">Reference proteome</keyword>
<name>A0AAW9S8Z7_9BACT</name>
<dbReference type="PANTHER" id="PTHR42977">
    <property type="entry name" value="HYDROLASE-RELATED"/>
    <property type="match status" value="1"/>
</dbReference>
<reference evidence="3 4" key="1">
    <citation type="submission" date="2024-04" db="EMBL/GenBank/DDBJ databases">
        <title>Novel genus in family Flammeovirgaceae.</title>
        <authorList>
            <person name="Nguyen T.H."/>
            <person name="Vuong T.Q."/>
            <person name="Le H."/>
            <person name="Kim S.-G."/>
        </authorList>
    </citation>
    <scope>NUCLEOTIDE SEQUENCE [LARGE SCALE GENOMIC DNA]</scope>
    <source>
        <strain evidence="3 4">JCM 23209</strain>
    </source>
</reference>
<dbReference type="RefSeq" id="WP_346822746.1">
    <property type="nucleotide sequence ID" value="NZ_JBDKWZ010000011.1"/>
</dbReference>